<dbReference type="PATRIC" id="fig|1631356.3.peg.2258"/>
<name>A0A0L6CIK7_9MICO</name>
<dbReference type="RefSeq" id="WP_050670011.1">
    <property type="nucleotide sequence ID" value="NZ_LAIR01000002.1"/>
</dbReference>
<dbReference type="Proteomes" id="UP000037397">
    <property type="component" value="Unassembled WGS sequence"/>
</dbReference>
<protein>
    <submittedName>
        <fullName evidence="1">Uncharacterized protein</fullName>
    </submittedName>
</protein>
<dbReference type="STRING" id="1631356.VV01_11555"/>
<dbReference type="Pfam" id="PF09438">
    <property type="entry name" value="DUF2017"/>
    <property type="match status" value="1"/>
</dbReference>
<accession>A0A0L6CIK7</accession>
<sequence>MATAFKRKGSRIVARMDAQEREVVVNLLMQTRELLGGDDHASTGDPVQDLFASLDRDPVDPDEVASRDPALQRLLPPASRDDDQLAADFRGMTEDGLRRTKTATLATAISALGGDPSGALGVDLEHGGERVELDLGQAQALMRALTDVRLVLAERLDLRTDEDSERLHALVEEAQDLDDPRTLLAAYYDFLTWLQESVTLAVMG</sequence>
<gene>
    <name evidence="1" type="ORF">VV01_11555</name>
</gene>
<keyword evidence="2" id="KW-1185">Reference proteome</keyword>
<organism evidence="1 2">
    <name type="scientific">Luteipulveratus halotolerans</name>
    <dbReference type="NCBI Taxonomy" id="1631356"/>
    <lineage>
        <taxon>Bacteria</taxon>
        <taxon>Bacillati</taxon>
        <taxon>Actinomycetota</taxon>
        <taxon>Actinomycetes</taxon>
        <taxon>Micrococcales</taxon>
        <taxon>Dermacoccaceae</taxon>
        <taxon>Luteipulveratus</taxon>
    </lineage>
</organism>
<dbReference type="AlphaFoldDB" id="A0A0L6CIK7"/>
<evidence type="ECO:0000313" key="2">
    <source>
        <dbReference type="Proteomes" id="UP000037397"/>
    </source>
</evidence>
<evidence type="ECO:0000313" key="1">
    <source>
        <dbReference type="EMBL" id="KNX37636.1"/>
    </source>
</evidence>
<dbReference type="OrthoDB" id="3268479at2"/>
<dbReference type="EMBL" id="LAIR01000002">
    <property type="protein sequence ID" value="KNX37636.1"/>
    <property type="molecule type" value="Genomic_DNA"/>
</dbReference>
<reference evidence="2" key="1">
    <citation type="submission" date="2015-03" db="EMBL/GenBank/DDBJ databases">
        <title>Luteipulveratus halotolerans sp. nov., a novel actinobacterium (Dermacoccaceae) from Sarawak, Malaysia.</title>
        <authorList>
            <person name="Juboi H."/>
            <person name="Basik A."/>
            <person name="Shamsul S.S."/>
            <person name="Arnold P."/>
            <person name="Schmitt E.K."/>
            <person name="Sanglier J.-J."/>
            <person name="Yeo T."/>
        </authorList>
    </citation>
    <scope>NUCLEOTIDE SEQUENCE [LARGE SCALE GENOMIC DNA]</scope>
    <source>
        <strain evidence="2">C296001</strain>
    </source>
</reference>
<proteinExistence type="predicted"/>
<comment type="caution">
    <text evidence="1">The sequence shown here is derived from an EMBL/GenBank/DDBJ whole genome shotgun (WGS) entry which is preliminary data.</text>
</comment>
<dbReference type="InterPro" id="IPR018561">
    <property type="entry name" value="AosR"/>
</dbReference>